<evidence type="ECO:0000313" key="14">
    <source>
        <dbReference type="Proteomes" id="UP000054266"/>
    </source>
</evidence>
<keyword evidence="8 10" id="KW-0326">Glycosidase</keyword>
<name>A0A0D2CVD5_9EURO</name>
<dbReference type="GO" id="GO:0008061">
    <property type="term" value="F:chitin binding"/>
    <property type="evidence" value="ECO:0007669"/>
    <property type="project" value="InterPro"/>
</dbReference>
<dbReference type="Gene3D" id="3.20.20.80">
    <property type="entry name" value="Glycosidases"/>
    <property type="match status" value="1"/>
</dbReference>
<evidence type="ECO:0000256" key="1">
    <source>
        <dbReference type="ARBA" id="ARBA00000822"/>
    </source>
</evidence>
<dbReference type="GO" id="GO:0005576">
    <property type="term" value="C:extracellular region"/>
    <property type="evidence" value="ECO:0007669"/>
    <property type="project" value="TreeGrafter"/>
</dbReference>
<keyword evidence="4 10" id="KW-0378">Hydrolase</keyword>
<dbReference type="FunFam" id="3.20.20.80:FF:000095">
    <property type="entry name" value="Endochitinase B1"/>
    <property type="match status" value="1"/>
</dbReference>
<dbReference type="PANTHER" id="PTHR11177:SF317">
    <property type="entry name" value="CHITINASE 12-RELATED"/>
    <property type="match status" value="1"/>
</dbReference>
<dbReference type="Pfam" id="PF00704">
    <property type="entry name" value="Glyco_hydro_18"/>
    <property type="match status" value="1"/>
</dbReference>
<evidence type="ECO:0000256" key="10">
    <source>
        <dbReference type="RuleBase" id="RU000489"/>
    </source>
</evidence>
<dbReference type="InterPro" id="IPR017853">
    <property type="entry name" value="GH"/>
</dbReference>
<dbReference type="HOGENOM" id="CLU_002833_1_0_1"/>
<dbReference type="SUPFAM" id="SSF51445">
    <property type="entry name" value="(Trans)glycosidases"/>
    <property type="match status" value="1"/>
</dbReference>
<sequence length="429" mass="48101">MLFLLAFVFTFLSCLNPSLTQFIPQNTPDQPDFTMAGGHGIRSVVYYVNWAPYGRNHHPQDLPAENLTHVLYAFANVRPDSGEVYLTDPWSDTDKHYDGDSWNDVGTNVYGCVKQLFLQKKKNRNLKVLLSIGGWTYSSNFAQPASTSSGRKLFAESAVKLLEDLGFDGLDVDWEYPKNANEAEDFVKLLQETRRALDEAAAKRHHTRFYLTVACPAGPSNYEKLKITEMDRLLDFWNLMAYDYAGSWDQRAGHQANLFPSRSHPQCTPFSTVAAVEHYTRQGVHPSKIVLGMPLYGRAFMSTSGPGHSYNGVGEGSWEQGVWDYKALPKPGASEHHDGEVGASWSFCPTSKTMISYDTPDLVAQKAQFVRDYGLGGGMWWESSGDKPIGGGSLIETFVKSCGHNRLEDVKNCLEYPESKYDNLRNKLE</sequence>
<evidence type="ECO:0000256" key="5">
    <source>
        <dbReference type="ARBA" id="ARBA00023024"/>
    </source>
</evidence>
<gene>
    <name evidence="13" type="ORF">PV04_04996</name>
</gene>
<dbReference type="GO" id="GO:0000272">
    <property type="term" value="P:polysaccharide catabolic process"/>
    <property type="evidence" value="ECO:0007669"/>
    <property type="project" value="UniProtKB-KW"/>
</dbReference>
<keyword evidence="5" id="KW-0146">Chitin degradation</keyword>
<evidence type="ECO:0000313" key="13">
    <source>
        <dbReference type="EMBL" id="KIW69101.1"/>
    </source>
</evidence>
<evidence type="ECO:0000259" key="12">
    <source>
        <dbReference type="PROSITE" id="PS51910"/>
    </source>
</evidence>
<evidence type="ECO:0000256" key="7">
    <source>
        <dbReference type="ARBA" id="ARBA00023277"/>
    </source>
</evidence>
<evidence type="ECO:0000256" key="11">
    <source>
        <dbReference type="SAM" id="SignalP"/>
    </source>
</evidence>
<dbReference type="GO" id="GO:0006032">
    <property type="term" value="P:chitin catabolic process"/>
    <property type="evidence" value="ECO:0007669"/>
    <property type="project" value="UniProtKB-KW"/>
</dbReference>
<keyword evidence="11" id="KW-0732">Signal</keyword>
<keyword evidence="14" id="KW-1185">Reference proteome</keyword>
<accession>A0A0D2CVD5</accession>
<evidence type="ECO:0000256" key="4">
    <source>
        <dbReference type="ARBA" id="ARBA00022801"/>
    </source>
</evidence>
<dbReference type="Gene3D" id="3.10.50.10">
    <property type="match status" value="1"/>
</dbReference>
<dbReference type="PROSITE" id="PS51910">
    <property type="entry name" value="GH18_2"/>
    <property type="match status" value="1"/>
</dbReference>
<protein>
    <recommendedName>
        <fullName evidence="3">chitinase</fullName>
        <ecNumber evidence="3">3.2.1.14</ecNumber>
    </recommendedName>
</protein>
<organism evidence="13 14">
    <name type="scientific">Phialophora macrospora</name>
    <dbReference type="NCBI Taxonomy" id="1851006"/>
    <lineage>
        <taxon>Eukaryota</taxon>
        <taxon>Fungi</taxon>
        <taxon>Dikarya</taxon>
        <taxon>Ascomycota</taxon>
        <taxon>Pezizomycotina</taxon>
        <taxon>Eurotiomycetes</taxon>
        <taxon>Chaetothyriomycetidae</taxon>
        <taxon>Chaetothyriales</taxon>
        <taxon>Herpotrichiellaceae</taxon>
        <taxon>Phialophora</taxon>
    </lineage>
</organism>
<dbReference type="Proteomes" id="UP000054266">
    <property type="component" value="Unassembled WGS sequence"/>
</dbReference>
<evidence type="ECO:0000256" key="2">
    <source>
        <dbReference type="ARBA" id="ARBA00008682"/>
    </source>
</evidence>
<dbReference type="InterPro" id="IPR029070">
    <property type="entry name" value="Chitinase_insertion_sf"/>
</dbReference>
<comment type="catalytic activity">
    <reaction evidence="1">
        <text>Random endo-hydrolysis of N-acetyl-beta-D-glucosaminide (1-&gt;4)-beta-linkages in chitin and chitodextrins.</text>
        <dbReference type="EC" id="3.2.1.14"/>
    </reaction>
</comment>
<dbReference type="InterPro" id="IPR001579">
    <property type="entry name" value="Glyco_hydro_18_chit_AS"/>
</dbReference>
<dbReference type="AlphaFoldDB" id="A0A0D2CVD5"/>
<dbReference type="SMART" id="SM00636">
    <property type="entry name" value="Glyco_18"/>
    <property type="match status" value="1"/>
</dbReference>
<dbReference type="EMBL" id="KN846958">
    <property type="protein sequence ID" value="KIW69101.1"/>
    <property type="molecule type" value="Genomic_DNA"/>
</dbReference>
<dbReference type="PROSITE" id="PS01095">
    <property type="entry name" value="GH18_1"/>
    <property type="match status" value="1"/>
</dbReference>
<feature type="domain" description="GH18" evidence="12">
    <location>
        <begin position="41"/>
        <end position="405"/>
    </location>
</feature>
<dbReference type="CDD" id="cd06548">
    <property type="entry name" value="GH18_chitinase"/>
    <property type="match status" value="1"/>
</dbReference>
<keyword evidence="6" id="KW-0325">Glycoprotein</keyword>
<dbReference type="InterPro" id="IPR001223">
    <property type="entry name" value="Glyco_hydro18_cat"/>
</dbReference>
<dbReference type="GO" id="GO:0008843">
    <property type="term" value="F:endochitinase activity"/>
    <property type="evidence" value="ECO:0007669"/>
    <property type="project" value="UniProtKB-EC"/>
</dbReference>
<dbReference type="SUPFAM" id="SSF54556">
    <property type="entry name" value="Chitinase insertion domain"/>
    <property type="match status" value="1"/>
</dbReference>
<feature type="signal peptide" evidence="11">
    <location>
        <begin position="1"/>
        <end position="20"/>
    </location>
</feature>
<proteinExistence type="inferred from homology"/>
<keyword evidence="7" id="KW-0119">Carbohydrate metabolism</keyword>
<evidence type="ECO:0000256" key="6">
    <source>
        <dbReference type="ARBA" id="ARBA00023180"/>
    </source>
</evidence>
<dbReference type="InterPro" id="IPR050314">
    <property type="entry name" value="Glycosyl_Hydrlase_18"/>
</dbReference>
<dbReference type="PANTHER" id="PTHR11177">
    <property type="entry name" value="CHITINASE"/>
    <property type="match status" value="1"/>
</dbReference>
<feature type="chain" id="PRO_5002240019" description="chitinase" evidence="11">
    <location>
        <begin position="21"/>
        <end position="429"/>
    </location>
</feature>
<evidence type="ECO:0000256" key="9">
    <source>
        <dbReference type="ARBA" id="ARBA00023326"/>
    </source>
</evidence>
<dbReference type="InterPro" id="IPR011583">
    <property type="entry name" value="Chitinase_II/V-like_cat"/>
</dbReference>
<dbReference type="FunFam" id="3.10.50.10:FF:000005">
    <property type="entry name" value="Endochitinase B1"/>
    <property type="match status" value="1"/>
</dbReference>
<evidence type="ECO:0000256" key="8">
    <source>
        <dbReference type="ARBA" id="ARBA00023295"/>
    </source>
</evidence>
<evidence type="ECO:0000256" key="3">
    <source>
        <dbReference type="ARBA" id="ARBA00012729"/>
    </source>
</evidence>
<comment type="similarity">
    <text evidence="2">Belongs to the glycosyl hydrolase 18 family. Chitinase class V subfamily.</text>
</comment>
<keyword evidence="9" id="KW-0624">Polysaccharide degradation</keyword>
<dbReference type="EC" id="3.2.1.14" evidence="3"/>
<dbReference type="STRING" id="5601.A0A0D2CVD5"/>
<reference evidence="13 14" key="1">
    <citation type="submission" date="2015-01" db="EMBL/GenBank/DDBJ databases">
        <title>The Genome Sequence of Capronia semiimmersa CBS27337.</title>
        <authorList>
            <consortium name="The Broad Institute Genomics Platform"/>
            <person name="Cuomo C."/>
            <person name="de Hoog S."/>
            <person name="Gorbushina A."/>
            <person name="Stielow B."/>
            <person name="Teixiera M."/>
            <person name="Abouelleil A."/>
            <person name="Chapman S.B."/>
            <person name="Priest M."/>
            <person name="Young S.K."/>
            <person name="Wortman J."/>
            <person name="Nusbaum C."/>
            <person name="Birren B."/>
        </authorList>
    </citation>
    <scope>NUCLEOTIDE SEQUENCE [LARGE SCALE GENOMIC DNA]</scope>
    <source>
        <strain evidence="13 14">CBS 27337</strain>
    </source>
</reference>